<sequence>MVLLPSRLFSDLETLMSARQALSSKTIVAWKTPSNCICVLFYAQARAAVGFSSGDPRASHMSMLIIVRAEVVSTCSLVGSLSILTVRYFPSSQLSTWESRCAIALHLFP</sequence>
<name>A0A0X3P4G2_SCHSO</name>
<evidence type="ECO:0000313" key="1">
    <source>
        <dbReference type="EMBL" id="JAP42862.1"/>
    </source>
</evidence>
<organism evidence="1">
    <name type="scientific">Schistocephalus solidus</name>
    <name type="common">Tapeworm</name>
    <dbReference type="NCBI Taxonomy" id="70667"/>
    <lineage>
        <taxon>Eukaryota</taxon>
        <taxon>Metazoa</taxon>
        <taxon>Spiralia</taxon>
        <taxon>Lophotrochozoa</taxon>
        <taxon>Platyhelminthes</taxon>
        <taxon>Cestoda</taxon>
        <taxon>Eucestoda</taxon>
        <taxon>Diphyllobothriidea</taxon>
        <taxon>Diphyllobothriidae</taxon>
        <taxon>Schistocephalus</taxon>
    </lineage>
</organism>
<dbReference type="EMBL" id="GEEE01020363">
    <property type="protein sequence ID" value="JAP42862.1"/>
    <property type="molecule type" value="Transcribed_RNA"/>
</dbReference>
<proteinExistence type="predicted"/>
<dbReference type="AlphaFoldDB" id="A0A0X3P4G2"/>
<accession>A0A0X3P4G2</accession>
<protein>
    <submittedName>
        <fullName evidence="1">Uncharacterized protein K02A2.6</fullName>
    </submittedName>
</protein>
<gene>
    <name evidence="1" type="primary">YRD6</name>
    <name evidence="1" type="ORF">TR160120</name>
</gene>
<reference evidence="1" key="1">
    <citation type="submission" date="2016-01" db="EMBL/GenBank/DDBJ databases">
        <title>Reference transcriptome for the parasite Schistocephalus solidus: insights into the molecular evolution of parasitism.</title>
        <authorList>
            <person name="Hebert F.O."/>
            <person name="Grambauer S."/>
            <person name="Barber I."/>
            <person name="Landry C.R."/>
            <person name="Aubin-Horth N."/>
        </authorList>
    </citation>
    <scope>NUCLEOTIDE SEQUENCE</scope>
</reference>